<comment type="caution">
    <text evidence="1">The sequence shown here is derived from an EMBL/GenBank/DDBJ whole genome shotgun (WGS) entry which is preliminary data.</text>
</comment>
<protein>
    <submittedName>
        <fullName evidence="1">Uncharacterized protein</fullName>
    </submittedName>
</protein>
<sequence>MEQKNGQSVYEVMTKYAGEVIAEMAGEIFTTRNFIEAFADKHEIIYVELLFAAYKNDRSRVFHRVHSQIGAYLSENQEKLDIKKTRRLMTRNPFGRENEVQEWRKKE</sequence>
<reference evidence="1 2" key="1">
    <citation type="journal article" date="2016" name="Nat. Biotechnol.">
        <title>Measurement of bacterial replication rates in microbial communities.</title>
        <authorList>
            <person name="Brown C.T."/>
            <person name="Olm M.R."/>
            <person name="Thomas B.C."/>
            <person name="Banfield J.F."/>
        </authorList>
    </citation>
    <scope>NUCLEOTIDE SEQUENCE [LARGE SCALE GENOMIC DNA]</scope>
    <source>
        <strain evidence="1">CAG:67_53_122</strain>
    </source>
</reference>
<organism evidence="1 2">
    <name type="scientific">Alistipes putredinis</name>
    <dbReference type="NCBI Taxonomy" id="28117"/>
    <lineage>
        <taxon>Bacteria</taxon>
        <taxon>Pseudomonadati</taxon>
        <taxon>Bacteroidota</taxon>
        <taxon>Bacteroidia</taxon>
        <taxon>Bacteroidales</taxon>
        <taxon>Rikenellaceae</taxon>
        <taxon>Alistipes</taxon>
    </lineage>
</organism>
<dbReference type="Proteomes" id="UP000187417">
    <property type="component" value="Unassembled WGS sequence"/>
</dbReference>
<dbReference type="AlphaFoldDB" id="A0A1Q6F5J8"/>
<proteinExistence type="predicted"/>
<accession>A0A1Q6F5J8</accession>
<dbReference type="EMBL" id="MNQH01000030">
    <property type="protein sequence ID" value="OKY94194.1"/>
    <property type="molecule type" value="Genomic_DNA"/>
</dbReference>
<dbReference type="STRING" id="28117.BHV66_07050"/>
<dbReference type="RefSeq" id="WP_022459891.1">
    <property type="nucleotide sequence ID" value="NZ_BAAFLA010000006.1"/>
</dbReference>
<name>A0A1Q6F5J8_9BACT</name>
<gene>
    <name evidence="1" type="ORF">BHV66_07050</name>
</gene>
<evidence type="ECO:0000313" key="1">
    <source>
        <dbReference type="EMBL" id="OKY94194.1"/>
    </source>
</evidence>
<evidence type="ECO:0000313" key="2">
    <source>
        <dbReference type="Proteomes" id="UP000187417"/>
    </source>
</evidence>